<dbReference type="SUPFAM" id="SSF46785">
    <property type="entry name" value="Winged helix' DNA-binding domain"/>
    <property type="match status" value="1"/>
</dbReference>
<gene>
    <name evidence="5" type="ORF">DLJ53_16330</name>
</gene>
<evidence type="ECO:0000313" key="6">
    <source>
        <dbReference type="Proteomes" id="UP000249590"/>
    </source>
</evidence>
<dbReference type="SMART" id="SM00895">
    <property type="entry name" value="FCD"/>
    <property type="match status" value="1"/>
</dbReference>
<dbReference type="PANTHER" id="PTHR43537:SF39">
    <property type="entry name" value="HTH-TYPE TRANSCRIPTIONAL REGULATOR MCBR"/>
    <property type="match status" value="1"/>
</dbReference>
<evidence type="ECO:0000313" key="5">
    <source>
        <dbReference type="EMBL" id="RAI01177.1"/>
    </source>
</evidence>
<dbReference type="InterPro" id="IPR036388">
    <property type="entry name" value="WH-like_DNA-bd_sf"/>
</dbReference>
<dbReference type="OrthoDB" id="8155773at2"/>
<sequence length="202" mass="23486">MRGEMVPHQRFKVRELAQRMGTSETPVREALFQLSREGAMEIKPRYYIRVRRLSLAEYDEIRDIRMTLEPMAAERALPLLTNADIDELAAVHERLVAAEASGDWATALQANFDFHFGLYYRSRRPVIIEVLEGLWIRVGPLLSELYPDAKPTYAVRHQHLNVLDALRRREAYTLRDAIRMDLLEGGARLRQHLAQLETRPPR</sequence>
<dbReference type="GO" id="GO:0003700">
    <property type="term" value="F:DNA-binding transcription factor activity"/>
    <property type="evidence" value="ECO:0007669"/>
    <property type="project" value="InterPro"/>
</dbReference>
<dbReference type="InterPro" id="IPR036390">
    <property type="entry name" value="WH_DNA-bd_sf"/>
</dbReference>
<dbReference type="InterPro" id="IPR008920">
    <property type="entry name" value="TF_FadR/GntR_C"/>
</dbReference>
<keyword evidence="1" id="KW-0805">Transcription regulation</keyword>
<keyword evidence="2" id="KW-0238">DNA-binding</keyword>
<evidence type="ECO:0000256" key="3">
    <source>
        <dbReference type="ARBA" id="ARBA00023163"/>
    </source>
</evidence>
<reference evidence="5 6" key="1">
    <citation type="submission" date="2018-05" db="EMBL/GenBank/DDBJ databases">
        <title>Acuticoccus sediminis sp. nov., isolated from deep-sea sediment of Indian Ocean.</title>
        <authorList>
            <person name="Liu X."/>
            <person name="Lai Q."/>
            <person name="Du Y."/>
            <person name="Sun F."/>
            <person name="Zhang X."/>
            <person name="Wang S."/>
            <person name="Shao Z."/>
        </authorList>
    </citation>
    <scope>NUCLEOTIDE SEQUENCE [LARGE SCALE GENOMIC DNA]</scope>
    <source>
        <strain evidence="5 6">PTG4-2</strain>
    </source>
</reference>
<dbReference type="InterPro" id="IPR000524">
    <property type="entry name" value="Tscrpt_reg_HTH_GntR"/>
</dbReference>
<dbReference type="Proteomes" id="UP000249590">
    <property type="component" value="Unassembled WGS sequence"/>
</dbReference>
<dbReference type="Pfam" id="PF00392">
    <property type="entry name" value="GntR"/>
    <property type="match status" value="1"/>
</dbReference>
<keyword evidence="3" id="KW-0804">Transcription</keyword>
<evidence type="ECO:0000256" key="2">
    <source>
        <dbReference type="ARBA" id="ARBA00023125"/>
    </source>
</evidence>
<dbReference type="Gene3D" id="1.20.120.530">
    <property type="entry name" value="GntR ligand-binding domain-like"/>
    <property type="match status" value="1"/>
</dbReference>
<name>A0A8B2NND5_9HYPH</name>
<comment type="caution">
    <text evidence="5">The sequence shown here is derived from an EMBL/GenBank/DDBJ whole genome shotgun (WGS) entry which is preliminary data.</text>
</comment>
<proteinExistence type="predicted"/>
<dbReference type="InterPro" id="IPR011711">
    <property type="entry name" value="GntR_C"/>
</dbReference>
<evidence type="ECO:0000259" key="4">
    <source>
        <dbReference type="SMART" id="SM00895"/>
    </source>
</evidence>
<organism evidence="5 6">
    <name type="scientific">Acuticoccus sediminis</name>
    <dbReference type="NCBI Taxonomy" id="2184697"/>
    <lineage>
        <taxon>Bacteria</taxon>
        <taxon>Pseudomonadati</taxon>
        <taxon>Pseudomonadota</taxon>
        <taxon>Alphaproteobacteria</taxon>
        <taxon>Hyphomicrobiales</taxon>
        <taxon>Amorphaceae</taxon>
        <taxon>Acuticoccus</taxon>
    </lineage>
</organism>
<dbReference type="SUPFAM" id="SSF48008">
    <property type="entry name" value="GntR ligand-binding domain-like"/>
    <property type="match status" value="1"/>
</dbReference>
<dbReference type="GO" id="GO:0003677">
    <property type="term" value="F:DNA binding"/>
    <property type="evidence" value="ECO:0007669"/>
    <property type="project" value="UniProtKB-KW"/>
</dbReference>
<keyword evidence="6" id="KW-1185">Reference proteome</keyword>
<accession>A0A8B2NND5</accession>
<dbReference type="EMBL" id="QHHQ01000003">
    <property type="protein sequence ID" value="RAI01177.1"/>
    <property type="molecule type" value="Genomic_DNA"/>
</dbReference>
<dbReference type="PANTHER" id="PTHR43537">
    <property type="entry name" value="TRANSCRIPTIONAL REGULATOR, GNTR FAMILY"/>
    <property type="match status" value="1"/>
</dbReference>
<dbReference type="Pfam" id="PF07729">
    <property type="entry name" value="FCD"/>
    <property type="match status" value="1"/>
</dbReference>
<feature type="domain" description="GntR C-terminal" evidence="4">
    <location>
        <begin position="60"/>
        <end position="184"/>
    </location>
</feature>
<dbReference type="Gene3D" id="1.10.10.10">
    <property type="entry name" value="Winged helix-like DNA-binding domain superfamily/Winged helix DNA-binding domain"/>
    <property type="match status" value="1"/>
</dbReference>
<protein>
    <submittedName>
        <fullName evidence="5">GntR family transcriptional regulator</fullName>
    </submittedName>
</protein>
<dbReference type="AlphaFoldDB" id="A0A8B2NND5"/>
<evidence type="ECO:0000256" key="1">
    <source>
        <dbReference type="ARBA" id="ARBA00023015"/>
    </source>
</evidence>